<dbReference type="Gene3D" id="4.10.60.10">
    <property type="entry name" value="Zinc finger, CCHC-type"/>
    <property type="match status" value="1"/>
</dbReference>
<protein>
    <recommendedName>
        <fullName evidence="2">CCHC-type domain-containing protein</fullName>
    </recommendedName>
</protein>
<organism evidence="3 4">
    <name type="scientific">Mycteria americana</name>
    <name type="common">Wood stork</name>
    <dbReference type="NCBI Taxonomy" id="33587"/>
    <lineage>
        <taxon>Eukaryota</taxon>
        <taxon>Metazoa</taxon>
        <taxon>Chordata</taxon>
        <taxon>Craniata</taxon>
        <taxon>Vertebrata</taxon>
        <taxon>Euteleostomi</taxon>
        <taxon>Archelosauria</taxon>
        <taxon>Archosauria</taxon>
        <taxon>Dinosauria</taxon>
        <taxon>Saurischia</taxon>
        <taxon>Theropoda</taxon>
        <taxon>Coelurosauria</taxon>
        <taxon>Aves</taxon>
        <taxon>Neognathae</taxon>
        <taxon>Neoaves</taxon>
        <taxon>Aequornithes</taxon>
        <taxon>Ciconiiformes</taxon>
        <taxon>Ciconiidae</taxon>
        <taxon>Mycteria</taxon>
    </lineage>
</organism>
<feature type="domain" description="CCHC-type" evidence="2">
    <location>
        <begin position="260"/>
        <end position="275"/>
    </location>
</feature>
<evidence type="ECO:0000259" key="2">
    <source>
        <dbReference type="PROSITE" id="PS50158"/>
    </source>
</evidence>
<dbReference type="Pfam" id="PF00098">
    <property type="entry name" value="zf-CCHC"/>
    <property type="match status" value="1"/>
</dbReference>
<evidence type="ECO:0000256" key="1">
    <source>
        <dbReference type="PROSITE-ProRule" id="PRU00047"/>
    </source>
</evidence>
<proteinExistence type="predicted"/>
<dbReference type="InterPro" id="IPR008919">
    <property type="entry name" value="Retrov_capsid_N"/>
</dbReference>
<dbReference type="Gene3D" id="1.10.375.10">
    <property type="entry name" value="Human Immunodeficiency Virus Type 1 Capsid Protein"/>
    <property type="match status" value="1"/>
</dbReference>
<evidence type="ECO:0000313" key="4">
    <source>
        <dbReference type="Proteomes" id="UP001333110"/>
    </source>
</evidence>
<dbReference type="GO" id="GO:0019068">
    <property type="term" value="P:virion assembly"/>
    <property type="evidence" value="ECO:0007669"/>
    <property type="project" value="InterPro"/>
</dbReference>
<dbReference type="PROSITE" id="PS50158">
    <property type="entry name" value="ZF_CCHC"/>
    <property type="match status" value="1"/>
</dbReference>
<dbReference type="Pfam" id="PF02093">
    <property type="entry name" value="Gag_p30"/>
    <property type="match status" value="1"/>
</dbReference>
<dbReference type="SMART" id="SM00343">
    <property type="entry name" value="ZnF_C2HC"/>
    <property type="match status" value="1"/>
</dbReference>
<dbReference type="InterPro" id="IPR036875">
    <property type="entry name" value="Znf_CCHC_sf"/>
</dbReference>
<dbReference type="SUPFAM" id="SSF57756">
    <property type="entry name" value="Retrovirus zinc finger-like domains"/>
    <property type="match status" value="1"/>
</dbReference>
<evidence type="ECO:0000313" key="3">
    <source>
        <dbReference type="EMBL" id="KAK4810561.1"/>
    </source>
</evidence>
<dbReference type="PANTHER" id="PTHR33166">
    <property type="entry name" value="GAG_P30 DOMAIN-CONTAINING PROTEIN"/>
    <property type="match status" value="1"/>
</dbReference>
<dbReference type="GO" id="GO:0003676">
    <property type="term" value="F:nucleic acid binding"/>
    <property type="evidence" value="ECO:0007669"/>
    <property type="project" value="InterPro"/>
</dbReference>
<reference evidence="3 4" key="1">
    <citation type="journal article" date="2023" name="J. Hered.">
        <title>Chromosome-level genome of the wood stork (Mycteria americana) provides insight into avian chromosome evolution.</title>
        <authorList>
            <person name="Flamio R. Jr."/>
            <person name="Ramstad K.M."/>
        </authorList>
    </citation>
    <scope>NUCLEOTIDE SEQUENCE [LARGE SCALE GENOMIC DNA]</scope>
    <source>
        <strain evidence="3">JAX WOST 10</strain>
    </source>
</reference>
<keyword evidence="1" id="KW-0479">Metal-binding</keyword>
<dbReference type="SUPFAM" id="SSF47943">
    <property type="entry name" value="Retrovirus capsid protein, N-terminal core domain"/>
    <property type="match status" value="1"/>
</dbReference>
<comment type="caution">
    <text evidence="3">The sequence shown here is derived from an EMBL/GenBank/DDBJ whole genome shotgun (WGS) entry which is preliminary data.</text>
</comment>
<dbReference type="InterPro" id="IPR001878">
    <property type="entry name" value="Znf_CCHC"/>
</dbReference>
<dbReference type="GO" id="GO:0008270">
    <property type="term" value="F:zinc ion binding"/>
    <property type="evidence" value="ECO:0007669"/>
    <property type="project" value="UniProtKB-KW"/>
</dbReference>
<dbReference type="InterPro" id="IPR003036">
    <property type="entry name" value="Gag_P30"/>
</dbReference>
<name>A0AAN7NFK6_MYCAM</name>
<keyword evidence="1" id="KW-0863">Zinc-finger</keyword>
<accession>A0AAN7NFK6</accession>
<dbReference type="InterPro" id="IPR050462">
    <property type="entry name" value="Retroviral_Gag-Pol_poly"/>
</dbReference>
<dbReference type="EMBL" id="JAUNZN010000018">
    <property type="protein sequence ID" value="KAK4810561.1"/>
    <property type="molecule type" value="Genomic_DNA"/>
</dbReference>
<dbReference type="Proteomes" id="UP001333110">
    <property type="component" value="Unassembled WGS sequence"/>
</dbReference>
<keyword evidence="1" id="KW-0862">Zinc</keyword>
<gene>
    <name evidence="3" type="ORF">QYF61_004524</name>
</gene>
<dbReference type="AlphaFoldDB" id="A0AAN7NFK6"/>
<keyword evidence="4" id="KW-1185">Reference proteome</keyword>
<sequence length="302" mass="35392">MAGTYREDPEKMAKVLETIMENHDPDWKDIQVVLNTLLSYEERRTVVVKSREEAERVHAQAGRLEDHFPTTNPNWDPNNQTQRLLLTEYQRLILSSVRNAIPKLKSLSKLYEVVQGKDETPSAFFEQRCDVARKWTDLDPERETDALMFVTLFMGQSNSDIRRKLQKIEGAEARSMDKLLEVAWKVYINREEEEKKRQEKTQVKKESCKAQLLAAAIAEGNRNSRKRNYGYRLNHPPMGGSMMTPFIRSGRGKPLNKDQCTFCKQKGHWKRECPQDRFRRNFSRKQENRKVEELLTLGQDSD</sequence>